<dbReference type="Pfam" id="PF05057">
    <property type="entry name" value="DUF676"/>
    <property type="match status" value="1"/>
</dbReference>
<dbReference type="GO" id="GO:0016787">
    <property type="term" value="F:hydrolase activity"/>
    <property type="evidence" value="ECO:0007669"/>
    <property type="project" value="UniProtKB-KW"/>
</dbReference>
<evidence type="ECO:0000256" key="1">
    <source>
        <dbReference type="ARBA" id="ARBA00007920"/>
    </source>
</evidence>
<dbReference type="GO" id="GO:0016747">
    <property type="term" value="F:acyltransferase activity, transferring groups other than amino-acyl groups"/>
    <property type="evidence" value="ECO:0007669"/>
    <property type="project" value="InterPro"/>
</dbReference>
<dbReference type="OrthoDB" id="5592486at2759"/>
<evidence type="ECO:0000313" key="3">
    <source>
        <dbReference type="EMBL" id="ODV59482.1"/>
    </source>
</evidence>
<dbReference type="FunCoup" id="A0A1D2VD31">
    <property type="interactions" value="36"/>
</dbReference>
<dbReference type="GeneID" id="30968808"/>
<dbReference type="InterPro" id="IPR007751">
    <property type="entry name" value="DUF676_lipase-like"/>
</dbReference>
<dbReference type="PANTHER" id="PTHR11440">
    <property type="entry name" value="LECITHIN-CHOLESTEROL ACYLTRANSFERASE-RELATED"/>
    <property type="match status" value="1"/>
</dbReference>
<dbReference type="PROSITE" id="PS51186">
    <property type="entry name" value="GNAT"/>
    <property type="match status" value="1"/>
</dbReference>
<name>A0A1D2VD31_9ASCO</name>
<feature type="domain" description="N-acetyltransferase" evidence="2">
    <location>
        <begin position="281"/>
        <end position="437"/>
    </location>
</feature>
<dbReference type="InterPro" id="IPR016181">
    <property type="entry name" value="Acyl_CoA_acyltransferase"/>
</dbReference>
<dbReference type="Gene3D" id="3.40.630.30">
    <property type="match status" value="1"/>
</dbReference>
<organism evidence="3 4">
    <name type="scientific">Ascoidea rubescens DSM 1968</name>
    <dbReference type="NCBI Taxonomy" id="1344418"/>
    <lineage>
        <taxon>Eukaryota</taxon>
        <taxon>Fungi</taxon>
        <taxon>Dikarya</taxon>
        <taxon>Ascomycota</taxon>
        <taxon>Saccharomycotina</taxon>
        <taxon>Saccharomycetes</taxon>
        <taxon>Ascoideaceae</taxon>
        <taxon>Ascoidea</taxon>
    </lineage>
</organism>
<dbReference type="InterPro" id="IPR000182">
    <property type="entry name" value="GNAT_dom"/>
</dbReference>
<dbReference type="CDD" id="cd04301">
    <property type="entry name" value="NAT_SF"/>
    <property type="match status" value="1"/>
</dbReference>
<dbReference type="InterPro" id="IPR029058">
    <property type="entry name" value="AB_hydrolase_fold"/>
</dbReference>
<dbReference type="AlphaFoldDB" id="A0A1D2VD31"/>
<dbReference type="EMBL" id="KV454486">
    <property type="protein sequence ID" value="ODV59482.1"/>
    <property type="molecule type" value="Genomic_DNA"/>
</dbReference>
<keyword evidence="4" id="KW-1185">Reference proteome</keyword>
<accession>A0A1D2VD31</accession>
<proteinExistence type="inferred from homology"/>
<dbReference type="RefSeq" id="XP_020045789.1">
    <property type="nucleotide sequence ID" value="XM_020195172.1"/>
</dbReference>
<keyword evidence="3" id="KW-0378">Hydrolase</keyword>
<comment type="similarity">
    <text evidence="1">Belongs to the putative lipase ROG1 family.</text>
</comment>
<dbReference type="STRING" id="1344418.A0A1D2VD31"/>
<gene>
    <name evidence="3" type="ORF">ASCRUDRAFT_9521</name>
</gene>
<dbReference type="Proteomes" id="UP000095038">
    <property type="component" value="Unassembled WGS sequence"/>
</dbReference>
<sequence>MNSGKLLVNSNFFLVNSNLLKKNYNNYKPPKNPIVLCHGFSGFDKILLLPSLPFIADKLSNRFENKIHKISDDLTKNNIYFHYWRGIKEILEANGSKVITASVPPFDSIEDRAKKLNNSIENYIDNDPYFEKYKNSDKSPGQLKFNLIAHSMGGLDSRYLISKIDKKRYGISSLTTISTPHHGSEFADFLSNLLQTYKIPQQVVPPSLSQLTTSYLNEQFNKSVVNDPSVSYYSYGAQFTPTYRNLFNIPWRVVNKAAGDNDGLVCILQIVRLEMAETSEFLIRPIEREDKDQWVQLWSGKTDSYLTFYQKSVPPDVTDYTFERFLDESVTMWCAVAVSKKTNKVIGFISYLTHLSTWSPTTYMYINDLYVSEKNRLGGVGRKLFEYTYKQADLKNCTKVYWSTQLNNHRAQLLYTKVGTFEGYVRYSRNPDYEFES</sequence>
<dbReference type="InParanoid" id="A0A1D2VD31"/>
<evidence type="ECO:0000259" key="2">
    <source>
        <dbReference type="PROSITE" id="PS51186"/>
    </source>
</evidence>
<protein>
    <submittedName>
        <fullName evidence="3">Alpha/beta-hydrolase</fullName>
    </submittedName>
</protein>
<dbReference type="Gene3D" id="3.40.50.1820">
    <property type="entry name" value="alpha/beta hydrolase"/>
    <property type="match status" value="1"/>
</dbReference>
<dbReference type="SUPFAM" id="SSF55729">
    <property type="entry name" value="Acyl-CoA N-acyltransferases (Nat)"/>
    <property type="match status" value="1"/>
</dbReference>
<reference evidence="4" key="1">
    <citation type="submission" date="2016-05" db="EMBL/GenBank/DDBJ databases">
        <title>Comparative genomics of biotechnologically important yeasts.</title>
        <authorList>
            <consortium name="DOE Joint Genome Institute"/>
            <person name="Riley R."/>
            <person name="Haridas S."/>
            <person name="Wolfe K.H."/>
            <person name="Lopes M.R."/>
            <person name="Hittinger C.T."/>
            <person name="Goker M."/>
            <person name="Salamov A."/>
            <person name="Wisecaver J."/>
            <person name="Long T.M."/>
            <person name="Aerts A.L."/>
            <person name="Barry K."/>
            <person name="Choi C."/>
            <person name="Clum A."/>
            <person name="Coughlan A.Y."/>
            <person name="Deshpande S."/>
            <person name="Douglass A.P."/>
            <person name="Hanson S.J."/>
            <person name="Klenk H.-P."/>
            <person name="Labutti K."/>
            <person name="Lapidus A."/>
            <person name="Lindquist E."/>
            <person name="Lipzen A."/>
            <person name="Meier-Kolthoff J.P."/>
            <person name="Ohm R.A."/>
            <person name="Otillar R.P."/>
            <person name="Pangilinan J."/>
            <person name="Peng Y."/>
            <person name="Rokas A."/>
            <person name="Rosa C.A."/>
            <person name="Scheuner C."/>
            <person name="Sibirny A.A."/>
            <person name="Slot J.C."/>
            <person name="Stielow J.B."/>
            <person name="Sun H."/>
            <person name="Kurtzman C.P."/>
            <person name="Blackwell M."/>
            <person name="Grigoriev I.V."/>
            <person name="Jeffries T.W."/>
        </authorList>
    </citation>
    <scope>NUCLEOTIDE SEQUENCE [LARGE SCALE GENOMIC DNA]</scope>
    <source>
        <strain evidence="4">DSM 1968</strain>
    </source>
</reference>
<evidence type="ECO:0000313" key="4">
    <source>
        <dbReference type="Proteomes" id="UP000095038"/>
    </source>
</evidence>
<dbReference type="SUPFAM" id="SSF53474">
    <property type="entry name" value="alpha/beta-Hydrolases"/>
    <property type="match status" value="1"/>
</dbReference>
<dbReference type="Pfam" id="PF00583">
    <property type="entry name" value="Acetyltransf_1"/>
    <property type="match status" value="1"/>
</dbReference>